<dbReference type="AlphaFoldDB" id="A0A166AGK4"/>
<gene>
    <name evidence="1" type="ORF">EXIGLDRAFT_92692</name>
</gene>
<dbReference type="InParanoid" id="A0A166AGK4"/>
<proteinExistence type="predicted"/>
<evidence type="ECO:0000313" key="2">
    <source>
        <dbReference type="Proteomes" id="UP000077266"/>
    </source>
</evidence>
<protein>
    <submittedName>
        <fullName evidence="1">Uncharacterized protein</fullName>
    </submittedName>
</protein>
<name>A0A166AGK4_EXIGL</name>
<sequence>MTVRTRYVICYRPREDPILHALAMVGLVHALRPWNGPTTILTRTTCALVWCTRRRWAELLCVGRTIKTSSACETRETSELAADTRCVRTAFTLLSAIQVCLDVRGVVGVSRESG</sequence>
<dbReference type="EMBL" id="KV426023">
    <property type="protein sequence ID" value="KZV91669.1"/>
    <property type="molecule type" value="Genomic_DNA"/>
</dbReference>
<reference evidence="1 2" key="1">
    <citation type="journal article" date="2016" name="Mol. Biol. Evol.">
        <title>Comparative Genomics of Early-Diverging Mushroom-Forming Fungi Provides Insights into the Origins of Lignocellulose Decay Capabilities.</title>
        <authorList>
            <person name="Nagy L.G."/>
            <person name="Riley R."/>
            <person name="Tritt A."/>
            <person name="Adam C."/>
            <person name="Daum C."/>
            <person name="Floudas D."/>
            <person name="Sun H."/>
            <person name="Yadav J.S."/>
            <person name="Pangilinan J."/>
            <person name="Larsson K.H."/>
            <person name="Matsuura K."/>
            <person name="Barry K."/>
            <person name="Labutti K."/>
            <person name="Kuo R."/>
            <person name="Ohm R.A."/>
            <person name="Bhattacharya S.S."/>
            <person name="Shirouzu T."/>
            <person name="Yoshinaga Y."/>
            <person name="Martin F.M."/>
            <person name="Grigoriev I.V."/>
            <person name="Hibbett D.S."/>
        </authorList>
    </citation>
    <scope>NUCLEOTIDE SEQUENCE [LARGE SCALE GENOMIC DNA]</scope>
    <source>
        <strain evidence="1 2">HHB12029</strain>
    </source>
</reference>
<evidence type="ECO:0000313" key="1">
    <source>
        <dbReference type="EMBL" id="KZV91669.1"/>
    </source>
</evidence>
<dbReference type="Proteomes" id="UP000077266">
    <property type="component" value="Unassembled WGS sequence"/>
</dbReference>
<keyword evidence="2" id="KW-1185">Reference proteome</keyword>
<accession>A0A166AGK4</accession>
<organism evidence="1 2">
    <name type="scientific">Exidia glandulosa HHB12029</name>
    <dbReference type="NCBI Taxonomy" id="1314781"/>
    <lineage>
        <taxon>Eukaryota</taxon>
        <taxon>Fungi</taxon>
        <taxon>Dikarya</taxon>
        <taxon>Basidiomycota</taxon>
        <taxon>Agaricomycotina</taxon>
        <taxon>Agaricomycetes</taxon>
        <taxon>Auriculariales</taxon>
        <taxon>Exidiaceae</taxon>
        <taxon>Exidia</taxon>
    </lineage>
</organism>